<dbReference type="EMBL" id="JMCC02000120">
    <property type="protein sequence ID" value="KIG12730.1"/>
    <property type="molecule type" value="Genomic_DNA"/>
</dbReference>
<dbReference type="SUPFAM" id="SSF159245">
    <property type="entry name" value="AttH-like"/>
    <property type="match status" value="1"/>
</dbReference>
<sequence length="333" mass="37195">MSSMTPDPTPLRFDTPIVPGGYAWWYLDGVSDDGALGFTIILFIGSVFSPRYARARARARARAQPANPEQHCAVNLAIYATEQATRVWALNEHASFARDAKQLRIGASTIHWQDDGALVVELDERQTKFFGRRGAPLRGRVRLRPAAMFGPRVELDHWRAQPRHRWYPVAPHARVDFELDEPAMSFSGSGYHDVNEGDEPLEAAFDSWTWSRCELDRNSVITYDVVDPAGVAHARAWRFDPSGSTPTIESIPDAAFGPAHPLATTRWGVARSIRSDPGHTPRLLRTLEDTPFYSRNLVEVKIGGRAATAVHESLSLRRFASAWVRGLLPFKIS</sequence>
<keyword evidence="1" id="KW-0812">Transmembrane</keyword>
<keyword evidence="1" id="KW-1133">Transmembrane helix</keyword>
<evidence type="ECO:0000313" key="3">
    <source>
        <dbReference type="Proteomes" id="UP000031599"/>
    </source>
</evidence>
<protein>
    <submittedName>
        <fullName evidence="2">Hydroxyneurosporene dehydrogenase</fullName>
    </submittedName>
</protein>
<evidence type="ECO:0000256" key="1">
    <source>
        <dbReference type="SAM" id="Phobius"/>
    </source>
</evidence>
<comment type="caution">
    <text evidence="2">The sequence shown here is derived from an EMBL/GenBank/DDBJ whole genome shotgun (WGS) entry which is preliminary data.</text>
</comment>
<accession>A0A0C2CT03</accession>
<gene>
    <name evidence="2" type="ORF">DB30_01088</name>
</gene>
<reference evidence="2 3" key="1">
    <citation type="submission" date="2014-12" db="EMBL/GenBank/DDBJ databases">
        <title>Genome assembly of Enhygromyxa salina DSM 15201.</title>
        <authorList>
            <person name="Sharma G."/>
            <person name="Subramanian S."/>
        </authorList>
    </citation>
    <scope>NUCLEOTIDE SEQUENCE [LARGE SCALE GENOMIC DNA]</scope>
    <source>
        <strain evidence="2 3">DSM 15201</strain>
    </source>
</reference>
<evidence type="ECO:0000313" key="2">
    <source>
        <dbReference type="EMBL" id="KIG12730.1"/>
    </source>
</evidence>
<dbReference type="AlphaFoldDB" id="A0A0C2CT03"/>
<proteinExistence type="predicted"/>
<dbReference type="Proteomes" id="UP000031599">
    <property type="component" value="Unassembled WGS sequence"/>
</dbReference>
<keyword evidence="1" id="KW-0472">Membrane</keyword>
<feature type="transmembrane region" description="Helical" evidence="1">
    <location>
        <begin position="34"/>
        <end position="53"/>
    </location>
</feature>
<organism evidence="2 3">
    <name type="scientific">Enhygromyxa salina</name>
    <dbReference type="NCBI Taxonomy" id="215803"/>
    <lineage>
        <taxon>Bacteria</taxon>
        <taxon>Pseudomonadati</taxon>
        <taxon>Myxococcota</taxon>
        <taxon>Polyangia</taxon>
        <taxon>Nannocystales</taxon>
        <taxon>Nannocystaceae</taxon>
        <taxon>Enhygromyxa</taxon>
    </lineage>
</organism>
<dbReference type="CDD" id="cd21471">
    <property type="entry name" value="CrtC-like"/>
    <property type="match status" value="1"/>
</dbReference>
<name>A0A0C2CT03_9BACT</name>